<organism evidence="1 2">
    <name type="scientific">Corynebacterium antarcticum</name>
    <dbReference type="NCBI Taxonomy" id="2800405"/>
    <lineage>
        <taxon>Bacteria</taxon>
        <taxon>Bacillati</taxon>
        <taxon>Actinomycetota</taxon>
        <taxon>Actinomycetes</taxon>
        <taxon>Mycobacteriales</taxon>
        <taxon>Corynebacteriaceae</taxon>
        <taxon>Corynebacterium</taxon>
    </lineage>
</organism>
<comment type="caution">
    <text evidence="1">The sequence shown here is derived from an EMBL/GenBank/DDBJ whole genome shotgun (WGS) entry which is preliminary data.</text>
</comment>
<protein>
    <submittedName>
        <fullName evidence="1">Uncharacterized protein</fullName>
    </submittedName>
</protein>
<evidence type="ECO:0000313" key="2">
    <source>
        <dbReference type="Proteomes" id="UP001070238"/>
    </source>
</evidence>
<reference evidence="1" key="1">
    <citation type="submission" date="2022-11" db="EMBL/GenBank/DDBJ databases">
        <title>Corynebacterium sp. isolated from Penguins.</title>
        <authorList>
            <person name="Sedlar K."/>
            <person name="Svec P."/>
        </authorList>
    </citation>
    <scope>NUCLEOTIDE SEQUENCE</scope>
    <source>
        <strain evidence="1">P5875</strain>
    </source>
</reference>
<dbReference type="RefSeq" id="WP_267169760.1">
    <property type="nucleotide sequence ID" value="NZ_JAPMKX010000005.1"/>
</dbReference>
<dbReference type="AlphaFoldDB" id="A0A9Q4CDV8"/>
<name>A0A9Q4CDV8_9CORY</name>
<evidence type="ECO:0000313" key="1">
    <source>
        <dbReference type="EMBL" id="MCX7539069.1"/>
    </source>
</evidence>
<sequence length="57" mass="6578">MDREELKQKIDELMHKYQEREIDSETYATEMMNLTASAQEPKIIPLVAGTLPKLKNG</sequence>
<proteinExistence type="predicted"/>
<dbReference type="Proteomes" id="UP001070238">
    <property type="component" value="Unassembled WGS sequence"/>
</dbReference>
<accession>A0A9Q4CDV8</accession>
<dbReference type="EMBL" id="JAPMKX010000005">
    <property type="protein sequence ID" value="MCX7539069.1"/>
    <property type="molecule type" value="Genomic_DNA"/>
</dbReference>
<gene>
    <name evidence="1" type="ORF">OS123_11050</name>
</gene>